<dbReference type="InterPro" id="IPR039418">
    <property type="entry name" value="LexA-like"/>
</dbReference>
<dbReference type="InterPro" id="IPR036286">
    <property type="entry name" value="LexA/Signal_pep-like_sf"/>
</dbReference>
<organism evidence="2 3">
    <name type="scientific">Deinococcus gobiensis (strain DSM 21396 / JCM 16679 / CGMCC 1.7299 / I-0)</name>
    <dbReference type="NCBI Taxonomy" id="745776"/>
    <lineage>
        <taxon>Bacteria</taxon>
        <taxon>Thermotogati</taxon>
        <taxon>Deinococcota</taxon>
        <taxon>Deinococci</taxon>
        <taxon>Deinococcales</taxon>
        <taxon>Deinococcaceae</taxon>
        <taxon>Deinococcus</taxon>
    </lineage>
</organism>
<proteinExistence type="predicted"/>
<keyword evidence="3" id="KW-1185">Reference proteome</keyword>
<dbReference type="KEGG" id="dgo:DGo_PC0001"/>
<dbReference type="PANTHER" id="PTHR33516:SF2">
    <property type="entry name" value="LEXA REPRESSOR-RELATED"/>
    <property type="match status" value="1"/>
</dbReference>
<geneLocation type="plasmid" evidence="2 3">
    <name>P3</name>
</geneLocation>
<dbReference type="HOGENOM" id="CLU_2422049_0_0_0"/>
<feature type="domain" description="Peptidase S24/S26A/S26B/S26C" evidence="1">
    <location>
        <begin position="1"/>
        <end position="73"/>
    </location>
</feature>
<dbReference type="eggNOG" id="COG1974">
    <property type="taxonomic scope" value="Bacteria"/>
</dbReference>
<accession>H8H2P6</accession>
<dbReference type="EMBL" id="CP002194">
    <property type="protein sequence ID" value="AFD27793.1"/>
    <property type="molecule type" value="Genomic_DNA"/>
</dbReference>
<dbReference type="Pfam" id="PF00717">
    <property type="entry name" value="Peptidase_S24"/>
    <property type="match status" value="1"/>
</dbReference>
<dbReference type="Proteomes" id="UP000007575">
    <property type="component" value="Plasmid P3"/>
</dbReference>
<evidence type="ECO:0000313" key="3">
    <source>
        <dbReference type="Proteomes" id="UP000007575"/>
    </source>
</evidence>
<gene>
    <name evidence="2" type="primary">lexA</name>
    <name evidence="2" type="ordered locus">DGo_PC0001</name>
</gene>
<dbReference type="PANTHER" id="PTHR33516">
    <property type="entry name" value="LEXA REPRESSOR"/>
    <property type="match status" value="1"/>
</dbReference>
<protein>
    <submittedName>
        <fullName evidence="2">Peptidase S24, LexA repressor</fullName>
    </submittedName>
</protein>
<evidence type="ECO:0000313" key="2">
    <source>
        <dbReference type="EMBL" id="AFD27793.1"/>
    </source>
</evidence>
<dbReference type="PATRIC" id="fig|745776.4.peg.3802"/>
<dbReference type="InterPro" id="IPR015927">
    <property type="entry name" value="Peptidase_S24_S26A/B/C"/>
</dbReference>
<dbReference type="AlphaFoldDB" id="H8H2P6"/>
<dbReference type="CDD" id="cd06529">
    <property type="entry name" value="S24_LexA-like"/>
    <property type="match status" value="1"/>
</dbReference>
<name>H8H2P6_DEIGI</name>
<dbReference type="InterPro" id="IPR050077">
    <property type="entry name" value="LexA_repressor"/>
</dbReference>
<reference evidence="2 3" key="1">
    <citation type="journal article" date="2012" name="PLoS ONE">
        <title>Genome sequence and transcriptome analysis of the radioresistant bacterium Deinococcus gobiensis: insights into the extreme environmental adaptations.</title>
        <authorList>
            <person name="Yuan M."/>
            <person name="Chen M."/>
            <person name="Zhang W."/>
            <person name="Lu W."/>
            <person name="Wang J."/>
            <person name="Yang M."/>
            <person name="Zhao P."/>
            <person name="Tang R."/>
            <person name="Li X."/>
            <person name="Hao Y."/>
            <person name="Zhou Z."/>
            <person name="Zhan Y."/>
            <person name="Yu H."/>
            <person name="Teng C."/>
            <person name="Yan Y."/>
            <person name="Ping S."/>
            <person name="Wang Y."/>
            <person name="Lin M."/>
        </authorList>
    </citation>
    <scope>NUCLEOTIDE SEQUENCE [LARGE SCALE GENOMIC DNA]</scope>
    <source>
        <strain evidence="3">DSM 21396 / JCM 16679 / CGMCC 1.7299 / I-0</strain>
        <plasmid evidence="2">P3</plasmid>
    </source>
</reference>
<keyword evidence="2" id="KW-0614">Plasmid</keyword>
<dbReference type="Gene3D" id="2.10.109.10">
    <property type="entry name" value="Umud Fragment, subunit A"/>
    <property type="match status" value="1"/>
</dbReference>
<evidence type="ECO:0000259" key="1">
    <source>
        <dbReference type="Pfam" id="PF00717"/>
    </source>
</evidence>
<dbReference type="SUPFAM" id="SSF51306">
    <property type="entry name" value="LexA/Signal peptidase"/>
    <property type="match status" value="1"/>
</dbReference>
<sequence length="91" mass="9831">MVGVGIYPGDLVAIHPGDKEPNPGEITLVIIPGEGTGTLKRWQRNNGTVTLHSENPLYPPMTFRAADVQIQGYFIGHIGTGRARRTPPTRG</sequence>